<dbReference type="Proteomes" id="UP001497453">
    <property type="component" value="Chromosome 1"/>
</dbReference>
<protein>
    <submittedName>
        <fullName evidence="2">Uncharacterized protein</fullName>
    </submittedName>
</protein>
<dbReference type="EMBL" id="OZ037944">
    <property type="protein sequence ID" value="CAL1694283.1"/>
    <property type="molecule type" value="Genomic_DNA"/>
</dbReference>
<feature type="region of interest" description="Disordered" evidence="1">
    <location>
        <begin position="146"/>
        <end position="170"/>
    </location>
</feature>
<sequence length="531" mass="58706">MTCTWLATPTKRTRSQFDTIALATKNEPPTKRTKRSVSLEASRFTSEGPVGHEEGYIDVPYAGLRDENKGRKWSRGHEFTALNFTCDRKGYPHCAFGRRYLDSQGRSASGSAVSIALATNRAHIRNEAIRRRQSVNYDGIYTEGSNQPSSFNLRRQTASPHPSTKMTQTYPPFYNETYTQYVPTMGVPMTAPSYSTSSVTDSQWHTEVQSCTMSSSEYAGHFASPTSASSSNMMTQWPLDLTTNDFESWDGVPQNSPSTSSYYSFSPQVPPSLSRGSSSCSSSFPDPAYLPESYQVQPDACGSNFQQIPAYDPYTGFSDGYNNFHCSTDQNNSQLSGSLGMLSPEVATFSWSQMASLDELHQYLSLYEKDPAEAQRFVQTLQQPASQNALGAFSETHSLPPLPSVQPAPMLHAPRPHRPYIPRWQCDPTIDLDQYITPKNPNNTPCQSDSAHHRRLDIVMEEEEVDDLTEEDGEYEDDHGDCFSESGDMAEDSDYCGWLGSASGKGCGTLDSSSLLFQPVSDSVKLAACSA</sequence>
<proteinExistence type="predicted"/>
<gene>
    <name evidence="2" type="ORF">GFSPODELE1_LOCUS234</name>
</gene>
<keyword evidence="3" id="KW-1185">Reference proteome</keyword>
<evidence type="ECO:0000313" key="3">
    <source>
        <dbReference type="Proteomes" id="UP001497453"/>
    </source>
</evidence>
<evidence type="ECO:0000256" key="1">
    <source>
        <dbReference type="SAM" id="MobiDB-lite"/>
    </source>
</evidence>
<accession>A0ABP1CHZ2</accession>
<name>A0ABP1CHZ2_9APHY</name>
<evidence type="ECO:0000313" key="2">
    <source>
        <dbReference type="EMBL" id="CAL1694283.1"/>
    </source>
</evidence>
<organism evidence="2 3">
    <name type="scientific">Somion occarium</name>
    <dbReference type="NCBI Taxonomy" id="3059160"/>
    <lineage>
        <taxon>Eukaryota</taxon>
        <taxon>Fungi</taxon>
        <taxon>Dikarya</taxon>
        <taxon>Basidiomycota</taxon>
        <taxon>Agaricomycotina</taxon>
        <taxon>Agaricomycetes</taxon>
        <taxon>Polyporales</taxon>
        <taxon>Cerrenaceae</taxon>
        <taxon>Somion</taxon>
    </lineage>
</organism>
<feature type="region of interest" description="Disordered" evidence="1">
    <location>
        <begin position="26"/>
        <end position="46"/>
    </location>
</feature>
<reference evidence="3" key="1">
    <citation type="submission" date="2024-04" db="EMBL/GenBank/DDBJ databases">
        <authorList>
            <person name="Shaw F."/>
            <person name="Minotto A."/>
        </authorList>
    </citation>
    <scope>NUCLEOTIDE SEQUENCE [LARGE SCALE GENOMIC DNA]</scope>
</reference>